<accession>A0A246WW95</accession>
<dbReference type="InterPro" id="IPR019658">
    <property type="entry name" value="DUF2515"/>
</dbReference>
<sequence length="333" mass="38268">MGASDKVQSQTNSDEKSCKDVHCDCNLMWSMVQQMSTKRLCKLHGRNEGSIIPVYSDRARRIAATYARFYLETEDHGDPSKKGRFYWMALGAFASKTVGCSLDDLRVPIVDPVFKGLAKGNLWLFYDISGWHWYYTRFNDSFDECVHCRDASAYIKPVKEQVANYPWKDEALSKIKNMSQCGFIVEGFKIVKQIEATRPGSIQEDQKFAHLLAIANHEQKVILQPLIYEDGWFSSFVKMQRWPVVNLVSPELRLAFTSACDTKVAQKKSIAPDSTKLEDFDSRMDWITAAAKRFHFLMQTETAYMEGELRAMAGWVNQDQSEDIPRYPMMQPL</sequence>
<evidence type="ECO:0000313" key="1">
    <source>
        <dbReference type="EMBL" id="OWY30636.1"/>
    </source>
</evidence>
<dbReference type="AlphaFoldDB" id="A0A246WW95"/>
<organism evidence="1 2">
    <name type="scientific">Herbaspirillum robiniae</name>
    <dbReference type="NCBI Taxonomy" id="2014887"/>
    <lineage>
        <taxon>Bacteria</taxon>
        <taxon>Pseudomonadati</taxon>
        <taxon>Pseudomonadota</taxon>
        <taxon>Betaproteobacteria</taxon>
        <taxon>Burkholderiales</taxon>
        <taxon>Oxalobacteraceae</taxon>
        <taxon>Herbaspirillum</taxon>
    </lineage>
</organism>
<comment type="caution">
    <text evidence="1">The sequence shown here is derived from an EMBL/GenBank/DDBJ whole genome shotgun (WGS) entry which is preliminary data.</text>
</comment>
<dbReference type="Pfam" id="PF10720">
    <property type="entry name" value="DUF2515"/>
    <property type="match status" value="2"/>
</dbReference>
<dbReference type="RefSeq" id="WP_088749754.1">
    <property type="nucleotide sequence ID" value="NZ_NJGU01000001.1"/>
</dbReference>
<protein>
    <submittedName>
        <fullName evidence="1">Uncharacterized protein</fullName>
    </submittedName>
</protein>
<reference evidence="1 2" key="1">
    <citation type="submission" date="2017-06" db="EMBL/GenBank/DDBJ databases">
        <title>Herbaspirillum phytohormonus sp. nov., isolated from the root nodule of Robinia pseudoacacia in lead-zinc mine.</title>
        <authorList>
            <person name="Fan M."/>
            <person name="Lin Y."/>
        </authorList>
    </citation>
    <scope>NUCLEOTIDE SEQUENCE [LARGE SCALE GENOMIC DNA]</scope>
    <source>
        <strain evidence="1 2">HZ10</strain>
    </source>
</reference>
<name>A0A246WW95_9BURK</name>
<dbReference type="Proteomes" id="UP000197596">
    <property type="component" value="Unassembled WGS sequence"/>
</dbReference>
<dbReference type="EMBL" id="NJGU01000001">
    <property type="protein sequence ID" value="OWY30636.1"/>
    <property type="molecule type" value="Genomic_DNA"/>
</dbReference>
<evidence type="ECO:0000313" key="2">
    <source>
        <dbReference type="Proteomes" id="UP000197596"/>
    </source>
</evidence>
<gene>
    <name evidence="1" type="ORF">CEJ42_00710</name>
</gene>
<proteinExistence type="predicted"/>